<protein>
    <submittedName>
        <fullName evidence="2">Uncharacterized protein</fullName>
    </submittedName>
</protein>
<name>A0A7J9LR22_GOSSC</name>
<organism evidence="2 3">
    <name type="scientific">Gossypium schwendimanii</name>
    <name type="common">Cotton</name>
    <dbReference type="NCBI Taxonomy" id="34291"/>
    <lineage>
        <taxon>Eukaryota</taxon>
        <taxon>Viridiplantae</taxon>
        <taxon>Streptophyta</taxon>
        <taxon>Embryophyta</taxon>
        <taxon>Tracheophyta</taxon>
        <taxon>Spermatophyta</taxon>
        <taxon>Magnoliopsida</taxon>
        <taxon>eudicotyledons</taxon>
        <taxon>Gunneridae</taxon>
        <taxon>Pentapetalae</taxon>
        <taxon>rosids</taxon>
        <taxon>malvids</taxon>
        <taxon>Malvales</taxon>
        <taxon>Malvaceae</taxon>
        <taxon>Malvoideae</taxon>
        <taxon>Gossypium</taxon>
    </lineage>
</organism>
<sequence length="93" mass="10543">PPSENEIDLVENQGTTSSLSAAISLYEFSLQPLFKFFVLYVNMAKVTFHFVIVIIGLLFNHTCTFTGSEKDNVLRGRTYLVDVRQRTCDCGFK</sequence>
<dbReference type="Proteomes" id="UP000593576">
    <property type="component" value="Unassembled WGS sequence"/>
</dbReference>
<feature type="non-terminal residue" evidence="2">
    <location>
        <position position="1"/>
    </location>
</feature>
<evidence type="ECO:0000256" key="1">
    <source>
        <dbReference type="SAM" id="Phobius"/>
    </source>
</evidence>
<evidence type="ECO:0000313" key="2">
    <source>
        <dbReference type="EMBL" id="MBA0861131.1"/>
    </source>
</evidence>
<dbReference type="OrthoDB" id="10563068at2759"/>
<feature type="non-terminal residue" evidence="2">
    <location>
        <position position="93"/>
    </location>
</feature>
<proteinExistence type="predicted"/>
<evidence type="ECO:0000313" key="3">
    <source>
        <dbReference type="Proteomes" id="UP000593576"/>
    </source>
</evidence>
<comment type="caution">
    <text evidence="2">The sequence shown here is derived from an EMBL/GenBank/DDBJ whole genome shotgun (WGS) entry which is preliminary data.</text>
</comment>
<reference evidence="2 3" key="1">
    <citation type="journal article" date="2019" name="Genome Biol. Evol.">
        <title>Insights into the evolution of the New World diploid cottons (Gossypium, subgenus Houzingenia) based on genome sequencing.</title>
        <authorList>
            <person name="Grover C.E."/>
            <person name="Arick M.A. 2nd"/>
            <person name="Thrash A."/>
            <person name="Conover J.L."/>
            <person name="Sanders W.S."/>
            <person name="Peterson D.G."/>
            <person name="Frelichowski J.E."/>
            <person name="Scheffler J.A."/>
            <person name="Scheffler B.E."/>
            <person name="Wendel J.F."/>
        </authorList>
    </citation>
    <scope>NUCLEOTIDE SEQUENCE [LARGE SCALE GENOMIC DNA]</scope>
    <source>
        <strain evidence="2">1</strain>
        <tissue evidence="2">Leaf</tissue>
    </source>
</reference>
<feature type="transmembrane region" description="Helical" evidence="1">
    <location>
        <begin position="37"/>
        <end position="59"/>
    </location>
</feature>
<accession>A0A7J9LR22</accession>
<keyword evidence="1" id="KW-0472">Membrane</keyword>
<keyword evidence="1" id="KW-1133">Transmembrane helix</keyword>
<keyword evidence="3" id="KW-1185">Reference proteome</keyword>
<gene>
    <name evidence="2" type="ORF">Goshw_024751</name>
</gene>
<dbReference type="EMBL" id="JABFAF010000007">
    <property type="protein sequence ID" value="MBA0861131.1"/>
    <property type="molecule type" value="Genomic_DNA"/>
</dbReference>
<keyword evidence="1" id="KW-0812">Transmembrane</keyword>
<dbReference type="AlphaFoldDB" id="A0A7J9LR22"/>